<dbReference type="EMBL" id="JAXCLX010000002">
    <property type="protein sequence ID" value="MDY0873182.1"/>
    <property type="molecule type" value="Genomic_DNA"/>
</dbReference>
<dbReference type="PANTHER" id="PTHR24321:SF8">
    <property type="entry name" value="ESTRADIOL 17-BETA-DEHYDROGENASE 8-RELATED"/>
    <property type="match status" value="1"/>
</dbReference>
<proteinExistence type="inferred from homology"/>
<name>A0ABU5E0Q5_9PROT</name>
<accession>A0ABU5E0Q5</accession>
<sequence length="250" mass="25921">MRFAGKRVLVTGGARGIGAAAVEGFLKEGAHVAIGARSQASYDAFARAHPDARIVPALGEIGSRVACAKVVAAAEIALGGLDILVNSAGYFAEVPVEEIDQEHWDRIMETNVAGTFFCSQAALPELRKNKGNIVNVASDAGLIGYPLGAAYSASKAAVINLSRAMVLELARDIRINCVAPGNVDTDMIAKAAEASGNATTYLTRAHARSPMQRMATPQEVADTILYLASEQASFVNGAILSVDGGGVCGF</sequence>
<comment type="similarity">
    <text evidence="1">Belongs to the short-chain dehydrogenases/reductases (SDR) family.</text>
</comment>
<dbReference type="Gene3D" id="3.40.50.720">
    <property type="entry name" value="NAD(P)-binding Rossmann-like Domain"/>
    <property type="match status" value="1"/>
</dbReference>
<dbReference type="Proteomes" id="UP001271769">
    <property type="component" value="Unassembled WGS sequence"/>
</dbReference>
<evidence type="ECO:0000313" key="3">
    <source>
        <dbReference type="EMBL" id="MDY0873182.1"/>
    </source>
</evidence>
<dbReference type="PRINTS" id="PR00080">
    <property type="entry name" value="SDRFAMILY"/>
</dbReference>
<dbReference type="Pfam" id="PF13561">
    <property type="entry name" value="adh_short_C2"/>
    <property type="match status" value="1"/>
</dbReference>
<gene>
    <name evidence="3" type="ORF">SMD31_14665</name>
</gene>
<reference evidence="3 4" key="1">
    <citation type="journal article" date="2013" name="Antonie Van Leeuwenhoek">
        <title>Dongia rigui sp. nov., isolated from freshwater of a large wetland in Korea.</title>
        <authorList>
            <person name="Baik K.S."/>
            <person name="Hwang Y.M."/>
            <person name="Choi J.S."/>
            <person name="Kwon J."/>
            <person name="Seong C.N."/>
        </authorList>
    </citation>
    <scope>NUCLEOTIDE SEQUENCE [LARGE SCALE GENOMIC DNA]</scope>
    <source>
        <strain evidence="3 4">04SU4-P</strain>
    </source>
</reference>
<dbReference type="PANTHER" id="PTHR24321">
    <property type="entry name" value="DEHYDROGENASES, SHORT CHAIN"/>
    <property type="match status" value="1"/>
</dbReference>
<comment type="caution">
    <text evidence="3">The sequence shown here is derived from an EMBL/GenBank/DDBJ whole genome shotgun (WGS) entry which is preliminary data.</text>
</comment>
<dbReference type="RefSeq" id="WP_320501646.1">
    <property type="nucleotide sequence ID" value="NZ_JAXCLX010000002.1"/>
</dbReference>
<evidence type="ECO:0000256" key="1">
    <source>
        <dbReference type="ARBA" id="ARBA00006484"/>
    </source>
</evidence>
<dbReference type="CDD" id="cd05233">
    <property type="entry name" value="SDR_c"/>
    <property type="match status" value="1"/>
</dbReference>
<protein>
    <submittedName>
        <fullName evidence="3">SDR family oxidoreductase</fullName>
        <ecNumber evidence="3">1.-.-.-</ecNumber>
    </submittedName>
</protein>
<dbReference type="EC" id="1.-.-.-" evidence="3"/>
<dbReference type="SUPFAM" id="SSF51735">
    <property type="entry name" value="NAD(P)-binding Rossmann-fold domains"/>
    <property type="match status" value="1"/>
</dbReference>
<dbReference type="GO" id="GO:0016491">
    <property type="term" value="F:oxidoreductase activity"/>
    <property type="evidence" value="ECO:0007669"/>
    <property type="project" value="UniProtKB-KW"/>
</dbReference>
<evidence type="ECO:0000313" key="4">
    <source>
        <dbReference type="Proteomes" id="UP001271769"/>
    </source>
</evidence>
<dbReference type="PRINTS" id="PR00081">
    <property type="entry name" value="GDHRDH"/>
</dbReference>
<evidence type="ECO:0000256" key="2">
    <source>
        <dbReference type="ARBA" id="ARBA00023002"/>
    </source>
</evidence>
<keyword evidence="4" id="KW-1185">Reference proteome</keyword>
<organism evidence="3 4">
    <name type="scientific">Dongia rigui</name>
    <dbReference type="NCBI Taxonomy" id="940149"/>
    <lineage>
        <taxon>Bacteria</taxon>
        <taxon>Pseudomonadati</taxon>
        <taxon>Pseudomonadota</taxon>
        <taxon>Alphaproteobacteria</taxon>
        <taxon>Rhodospirillales</taxon>
        <taxon>Dongiaceae</taxon>
        <taxon>Dongia</taxon>
    </lineage>
</organism>
<keyword evidence="2 3" id="KW-0560">Oxidoreductase</keyword>
<dbReference type="InterPro" id="IPR036291">
    <property type="entry name" value="NAD(P)-bd_dom_sf"/>
</dbReference>
<dbReference type="InterPro" id="IPR002347">
    <property type="entry name" value="SDR_fam"/>
</dbReference>